<organism evidence="1 2">
    <name type="scientific">Dendrothele bispora (strain CBS 962.96)</name>
    <dbReference type="NCBI Taxonomy" id="1314807"/>
    <lineage>
        <taxon>Eukaryota</taxon>
        <taxon>Fungi</taxon>
        <taxon>Dikarya</taxon>
        <taxon>Basidiomycota</taxon>
        <taxon>Agaricomycotina</taxon>
        <taxon>Agaricomycetes</taxon>
        <taxon>Agaricomycetidae</taxon>
        <taxon>Agaricales</taxon>
        <taxon>Agaricales incertae sedis</taxon>
        <taxon>Dendrothele</taxon>
    </lineage>
</organism>
<gene>
    <name evidence="1" type="ORF">K435DRAFT_807242</name>
</gene>
<evidence type="ECO:0000313" key="2">
    <source>
        <dbReference type="Proteomes" id="UP000297245"/>
    </source>
</evidence>
<protein>
    <recommendedName>
        <fullName evidence="3">Reverse transcriptase zinc-binding domain-containing protein</fullName>
    </recommendedName>
</protein>
<dbReference type="AlphaFoldDB" id="A0A4V4HCK9"/>
<name>A0A4V4HCK9_DENBC</name>
<reference evidence="1 2" key="1">
    <citation type="journal article" date="2019" name="Nat. Ecol. Evol.">
        <title>Megaphylogeny resolves global patterns of mushroom evolution.</title>
        <authorList>
            <person name="Varga T."/>
            <person name="Krizsan K."/>
            <person name="Foldi C."/>
            <person name="Dima B."/>
            <person name="Sanchez-Garcia M."/>
            <person name="Sanchez-Ramirez S."/>
            <person name="Szollosi G.J."/>
            <person name="Szarkandi J.G."/>
            <person name="Papp V."/>
            <person name="Albert L."/>
            <person name="Andreopoulos W."/>
            <person name="Angelini C."/>
            <person name="Antonin V."/>
            <person name="Barry K.W."/>
            <person name="Bougher N.L."/>
            <person name="Buchanan P."/>
            <person name="Buyck B."/>
            <person name="Bense V."/>
            <person name="Catcheside P."/>
            <person name="Chovatia M."/>
            <person name="Cooper J."/>
            <person name="Damon W."/>
            <person name="Desjardin D."/>
            <person name="Finy P."/>
            <person name="Geml J."/>
            <person name="Haridas S."/>
            <person name="Hughes K."/>
            <person name="Justo A."/>
            <person name="Karasinski D."/>
            <person name="Kautmanova I."/>
            <person name="Kiss B."/>
            <person name="Kocsube S."/>
            <person name="Kotiranta H."/>
            <person name="LaButti K.M."/>
            <person name="Lechner B.E."/>
            <person name="Liimatainen K."/>
            <person name="Lipzen A."/>
            <person name="Lukacs Z."/>
            <person name="Mihaltcheva S."/>
            <person name="Morgado L.N."/>
            <person name="Niskanen T."/>
            <person name="Noordeloos M.E."/>
            <person name="Ohm R.A."/>
            <person name="Ortiz-Santana B."/>
            <person name="Ovrebo C."/>
            <person name="Racz N."/>
            <person name="Riley R."/>
            <person name="Savchenko A."/>
            <person name="Shiryaev A."/>
            <person name="Soop K."/>
            <person name="Spirin V."/>
            <person name="Szebenyi C."/>
            <person name="Tomsovsky M."/>
            <person name="Tulloss R.E."/>
            <person name="Uehling J."/>
            <person name="Grigoriev I.V."/>
            <person name="Vagvolgyi C."/>
            <person name="Papp T."/>
            <person name="Martin F.M."/>
            <person name="Miettinen O."/>
            <person name="Hibbett D.S."/>
            <person name="Nagy L.G."/>
        </authorList>
    </citation>
    <scope>NUCLEOTIDE SEQUENCE [LARGE SCALE GENOMIC DNA]</scope>
    <source>
        <strain evidence="1 2">CBS 962.96</strain>
    </source>
</reference>
<accession>A0A4V4HCK9</accession>
<dbReference type="EMBL" id="ML179641">
    <property type="protein sequence ID" value="THU83785.1"/>
    <property type="molecule type" value="Genomic_DNA"/>
</dbReference>
<evidence type="ECO:0008006" key="3">
    <source>
        <dbReference type="Google" id="ProtNLM"/>
    </source>
</evidence>
<proteinExistence type="predicted"/>
<keyword evidence="2" id="KW-1185">Reference proteome</keyword>
<evidence type="ECO:0000313" key="1">
    <source>
        <dbReference type="EMBL" id="THU83785.1"/>
    </source>
</evidence>
<sequence>MSLDIVFHLFIYLEWLEYTKDLFRTCGRSVPQKLQEQQQLEYYRRAITALFFGRHVFAIARLGWMKDNPIQREQRLCRFCKVVIETPEHAALQCQADLYTVNLRNNLREAVRAGNKWEIPINLTNQSSLYWFKKILFNWDLIGLCAKYMYEISVHWAKTKMFIAPEEITGNQ</sequence>
<dbReference type="Proteomes" id="UP000297245">
    <property type="component" value="Unassembled WGS sequence"/>
</dbReference>
<dbReference type="OrthoDB" id="3002471at2759"/>